<dbReference type="Proteomes" id="UP000249623">
    <property type="component" value="Chromosome 1"/>
</dbReference>
<evidence type="ECO:0000256" key="1">
    <source>
        <dbReference type="ARBA" id="ARBA00004651"/>
    </source>
</evidence>
<dbReference type="Gene3D" id="3.40.50.300">
    <property type="entry name" value="P-loop containing nucleotide triphosphate hydrolases"/>
    <property type="match status" value="1"/>
</dbReference>
<protein>
    <submittedName>
        <fullName evidence="9">TraG protein</fullName>
    </submittedName>
</protein>
<dbReference type="CDD" id="cd01127">
    <property type="entry name" value="TrwB_TraG_TraD_VirD4"/>
    <property type="match status" value="1"/>
</dbReference>
<feature type="region of interest" description="Disordered" evidence="7">
    <location>
        <begin position="486"/>
        <end position="516"/>
    </location>
</feature>
<comment type="similarity">
    <text evidence="2">Belongs to the VirD4/TraG family.</text>
</comment>
<evidence type="ECO:0000256" key="3">
    <source>
        <dbReference type="ARBA" id="ARBA00022475"/>
    </source>
</evidence>
<evidence type="ECO:0000256" key="7">
    <source>
        <dbReference type="SAM" id="MobiDB-lite"/>
    </source>
</evidence>
<feature type="transmembrane region" description="Helical" evidence="8">
    <location>
        <begin position="9"/>
        <end position="26"/>
    </location>
</feature>
<reference evidence="9 10" key="1">
    <citation type="submission" date="2018-06" db="EMBL/GenBank/DDBJ databases">
        <authorList>
            <consortium name="Pathogen Informatics"/>
            <person name="Doyle S."/>
        </authorList>
    </citation>
    <scope>NUCLEOTIDE SEQUENCE [LARGE SCALE GENOMIC DNA]</scope>
    <source>
        <strain evidence="9 10">NCTC11085</strain>
    </source>
</reference>
<keyword evidence="5 8" id="KW-1133">Transmembrane helix</keyword>
<evidence type="ECO:0000313" key="10">
    <source>
        <dbReference type="Proteomes" id="UP000249623"/>
    </source>
</evidence>
<proteinExistence type="inferred from homology"/>
<name>A0A2X3V8H4_STRSA</name>
<comment type="subcellular location">
    <subcellularLocation>
        <location evidence="1">Cell membrane</location>
        <topology evidence="1">Multi-pass membrane protein</topology>
    </subcellularLocation>
</comment>
<accession>A0A2X3V8H4</accession>
<feature type="compositionally biased region" description="Polar residues" evidence="7">
    <location>
        <begin position="486"/>
        <end position="515"/>
    </location>
</feature>
<evidence type="ECO:0000256" key="8">
    <source>
        <dbReference type="SAM" id="Phobius"/>
    </source>
</evidence>
<dbReference type="AlphaFoldDB" id="A0A2X3V8H4"/>
<dbReference type="PANTHER" id="PTHR37937:SF1">
    <property type="entry name" value="CONJUGATIVE TRANSFER: DNA TRANSPORT"/>
    <property type="match status" value="1"/>
</dbReference>
<keyword evidence="4 8" id="KW-0812">Transmembrane</keyword>
<gene>
    <name evidence="9" type="ORF">NCTC11085_00187</name>
</gene>
<evidence type="ECO:0000313" key="9">
    <source>
        <dbReference type="EMBL" id="SQF33715.1"/>
    </source>
</evidence>
<evidence type="ECO:0000256" key="6">
    <source>
        <dbReference type="ARBA" id="ARBA00023136"/>
    </source>
</evidence>
<dbReference type="Pfam" id="PF02534">
    <property type="entry name" value="T4SS-DNA_transf"/>
    <property type="match status" value="1"/>
</dbReference>
<sequence>MNTTERKPLPYLITAAILFYALHWLAKLFELAPDTAVNDEFGLAKFDWMAEHWSDKSLIDIQFTSLSMTAGFIGVLAAFFFFTRKQDKGVYRTGEEHGTARFATIEELASFQDSEEENNIIFTHQARMGLLNQRLPYDKQINKNVLVYGGTGDWKTRSFGKPNMMQLNSSYVFTDTKGMVIHEVGTILKKGDYNIKVFDLIKLSNTDGFNVFRYMNKETDIDKVSEAIINATKRSDHQGEDFWAQAEAFLTRALIGYLYFDGKVLGKYEPNLAQVADLLRFLKRTDPEIESPVEEMFKQLEEELPGNYANKQFQLFMKNFGGQTLMSVLAIISSRFSVFDHDDVRKIVQRDTMEIEKWQLEKTAVFIHIPETDKSYQFLSSLLFTTIFDTSIRVVDSILKGEHKTAKKENLVHLQVYGDEAAQIGKIPLLPQVISVIRTREISIKLMFQSHSQLEELYGEKNTKTIINNCGAILYLGSNDPDTLKNMSDRTGAQTIQQTKVSKSYGQHGSSSESTDSLKRELLDYHEVATVALDEALLFLNRQNVFRDKKYRLEEHPRYGGHADSPTDANWYTYKRYMSDIEEWLENVELSNQVEISLEELEEIALPWDLSA</sequence>
<dbReference type="EMBL" id="LS483346">
    <property type="protein sequence ID" value="SQF33715.1"/>
    <property type="molecule type" value="Genomic_DNA"/>
</dbReference>
<evidence type="ECO:0000256" key="2">
    <source>
        <dbReference type="ARBA" id="ARBA00008806"/>
    </source>
</evidence>
<dbReference type="InterPro" id="IPR003688">
    <property type="entry name" value="TraG/VirD4"/>
</dbReference>
<keyword evidence="3" id="KW-1003">Cell membrane</keyword>
<dbReference type="GO" id="GO:0005886">
    <property type="term" value="C:plasma membrane"/>
    <property type="evidence" value="ECO:0007669"/>
    <property type="project" value="UniProtKB-SubCell"/>
</dbReference>
<keyword evidence="6 8" id="KW-0472">Membrane</keyword>
<organism evidence="9 10">
    <name type="scientific">Streptococcus sanguinis</name>
    <dbReference type="NCBI Taxonomy" id="1305"/>
    <lineage>
        <taxon>Bacteria</taxon>
        <taxon>Bacillati</taxon>
        <taxon>Bacillota</taxon>
        <taxon>Bacilli</taxon>
        <taxon>Lactobacillales</taxon>
        <taxon>Streptococcaceae</taxon>
        <taxon>Streptococcus</taxon>
    </lineage>
</organism>
<dbReference type="InterPro" id="IPR027417">
    <property type="entry name" value="P-loop_NTPase"/>
</dbReference>
<evidence type="ECO:0000256" key="5">
    <source>
        <dbReference type="ARBA" id="ARBA00022989"/>
    </source>
</evidence>
<dbReference type="SUPFAM" id="SSF52540">
    <property type="entry name" value="P-loop containing nucleoside triphosphate hydrolases"/>
    <property type="match status" value="1"/>
</dbReference>
<dbReference type="InterPro" id="IPR051539">
    <property type="entry name" value="T4SS-coupling_protein"/>
</dbReference>
<dbReference type="RefSeq" id="WP_002926319.1">
    <property type="nucleotide sequence ID" value="NZ_CP071430.1"/>
</dbReference>
<dbReference type="PANTHER" id="PTHR37937">
    <property type="entry name" value="CONJUGATIVE TRANSFER: DNA TRANSPORT"/>
    <property type="match status" value="1"/>
</dbReference>
<feature type="transmembrane region" description="Helical" evidence="8">
    <location>
        <begin position="61"/>
        <end position="82"/>
    </location>
</feature>
<evidence type="ECO:0000256" key="4">
    <source>
        <dbReference type="ARBA" id="ARBA00022692"/>
    </source>
</evidence>
<dbReference type="NCBIfam" id="NF045973">
    <property type="entry name" value="conju_CD1115"/>
    <property type="match status" value="1"/>
</dbReference>